<gene>
    <name evidence="1" type="ORF">DL764_002495</name>
</gene>
<dbReference type="Pfam" id="PF10294">
    <property type="entry name" value="Methyltransf_16"/>
    <property type="match status" value="1"/>
</dbReference>
<organism evidence="1 2">
    <name type="scientific">Monosporascus ibericus</name>
    <dbReference type="NCBI Taxonomy" id="155417"/>
    <lineage>
        <taxon>Eukaryota</taxon>
        <taxon>Fungi</taxon>
        <taxon>Dikarya</taxon>
        <taxon>Ascomycota</taxon>
        <taxon>Pezizomycotina</taxon>
        <taxon>Sordariomycetes</taxon>
        <taxon>Xylariomycetidae</taxon>
        <taxon>Xylariales</taxon>
        <taxon>Xylariales incertae sedis</taxon>
        <taxon>Monosporascus</taxon>
    </lineage>
</organism>
<dbReference type="InterPro" id="IPR019410">
    <property type="entry name" value="Methyltransf_16"/>
</dbReference>
<dbReference type="PANTHER" id="PTHR14614">
    <property type="entry name" value="HEPATOCELLULAR CARCINOMA-ASSOCIATED ANTIGEN"/>
    <property type="match status" value="1"/>
</dbReference>
<evidence type="ECO:0008006" key="3">
    <source>
        <dbReference type="Google" id="ProtNLM"/>
    </source>
</evidence>
<dbReference type="Gene3D" id="3.40.50.150">
    <property type="entry name" value="Vaccinia Virus protein VP39"/>
    <property type="match status" value="1"/>
</dbReference>
<reference evidence="1 2" key="1">
    <citation type="submission" date="2018-06" db="EMBL/GenBank/DDBJ databases">
        <title>Complete Genomes of Monosporascus.</title>
        <authorList>
            <person name="Robinson A.J."/>
            <person name="Natvig D.O."/>
        </authorList>
    </citation>
    <scope>NUCLEOTIDE SEQUENCE [LARGE SCALE GENOMIC DNA]</scope>
    <source>
        <strain evidence="1 2">CBS 110550</strain>
    </source>
</reference>
<evidence type="ECO:0000313" key="1">
    <source>
        <dbReference type="EMBL" id="RYP07488.1"/>
    </source>
</evidence>
<accession>A0A4Q4TLG9</accession>
<name>A0A4Q4TLG9_9PEZI</name>
<dbReference type="GO" id="GO:0008757">
    <property type="term" value="F:S-adenosylmethionine-dependent methyltransferase activity"/>
    <property type="evidence" value="ECO:0007669"/>
    <property type="project" value="UniProtKB-ARBA"/>
</dbReference>
<dbReference type="AlphaFoldDB" id="A0A4Q4TLG9"/>
<dbReference type="Proteomes" id="UP000293360">
    <property type="component" value="Unassembled WGS sequence"/>
</dbReference>
<dbReference type="EMBL" id="QJNU01000096">
    <property type="protein sequence ID" value="RYP07488.1"/>
    <property type="molecule type" value="Genomic_DNA"/>
</dbReference>
<dbReference type="OrthoDB" id="2529286at2759"/>
<sequence>MSVQDLLGRLGPEIEDPEEETFLLFSQDIPSQNLGFVDSRAALINLTLADNDYTIHQSPTILTSNREGGTTGAVVWKITPLVAEYLAGSENILRSSGVLSSSSGVLELGCGVSGLVGLAVAPTVERYVLTDQPYVARLVEKNINENLAVLSLKPSNSTSQKRKGRTPAGQPRASLRFAPLDWEQDEVTARLTGDDAKRSFDVVLACDCIYNEALIQPLVQACVDGCKLRASDPDAGEPAVCVVAQQLRDPDILEGWIKEFHKQFQTWRIPEEALSEALRLNPGFVIHIGVLRDAT</sequence>
<dbReference type="GO" id="GO:0032991">
    <property type="term" value="C:protein-containing complex"/>
    <property type="evidence" value="ECO:0007669"/>
    <property type="project" value="TreeGrafter"/>
</dbReference>
<dbReference type="SUPFAM" id="SSF53335">
    <property type="entry name" value="S-adenosyl-L-methionine-dependent methyltransferases"/>
    <property type="match status" value="1"/>
</dbReference>
<comment type="caution">
    <text evidence="1">The sequence shown here is derived from an EMBL/GenBank/DDBJ whole genome shotgun (WGS) entry which is preliminary data.</text>
</comment>
<dbReference type="GO" id="GO:0005829">
    <property type="term" value="C:cytosol"/>
    <property type="evidence" value="ECO:0007669"/>
    <property type="project" value="TreeGrafter"/>
</dbReference>
<keyword evidence="2" id="KW-1185">Reference proteome</keyword>
<dbReference type="STRING" id="155417.A0A4Q4TLG9"/>
<protein>
    <recommendedName>
        <fullName evidence="3">Diaminohydroxyphosphoribosylamino-pyrimidine deaminase</fullName>
    </recommendedName>
</protein>
<evidence type="ECO:0000313" key="2">
    <source>
        <dbReference type="Proteomes" id="UP000293360"/>
    </source>
</evidence>
<dbReference type="InterPro" id="IPR029063">
    <property type="entry name" value="SAM-dependent_MTases_sf"/>
</dbReference>
<proteinExistence type="predicted"/>
<dbReference type="PANTHER" id="PTHR14614:SF109">
    <property type="entry name" value="RIBOSOMAL LYSINE N-METHYLTRANSFERASE 5"/>
    <property type="match status" value="1"/>
</dbReference>